<dbReference type="PRINTS" id="PR00480">
    <property type="entry name" value="ASTACIN"/>
</dbReference>
<dbReference type="PANTHER" id="PTHR10127:SF780">
    <property type="entry name" value="METALLOENDOPEPTIDASE"/>
    <property type="match status" value="1"/>
</dbReference>
<dbReference type="EMBL" id="OC918119">
    <property type="protein sequence ID" value="CAD7648698.1"/>
    <property type="molecule type" value="Genomic_DNA"/>
</dbReference>
<feature type="binding site" evidence="8">
    <location>
        <position position="61"/>
    </location>
    <ligand>
        <name>Zn(2+)</name>
        <dbReference type="ChEBI" id="CHEBI:29105"/>
        <note>catalytic</note>
    </ligand>
</feature>
<comment type="cofactor">
    <cofactor evidence="8 9">
        <name>Zn(2+)</name>
        <dbReference type="ChEBI" id="CHEBI:29105"/>
    </cofactor>
    <text evidence="8 9">Binds 1 zinc ion per subunit.</text>
</comment>
<evidence type="ECO:0000259" key="10">
    <source>
        <dbReference type="PROSITE" id="PS51864"/>
    </source>
</evidence>
<evidence type="ECO:0000256" key="8">
    <source>
        <dbReference type="PROSITE-ProRule" id="PRU01211"/>
    </source>
</evidence>
<name>A0A7R9LY02_9ACAR</name>
<dbReference type="PROSITE" id="PS51864">
    <property type="entry name" value="ASTACIN"/>
    <property type="match status" value="1"/>
</dbReference>
<dbReference type="InterPro" id="IPR001506">
    <property type="entry name" value="Peptidase_M12A"/>
</dbReference>
<dbReference type="Gene3D" id="3.40.390.10">
    <property type="entry name" value="Collagenase (Catalytic Domain)"/>
    <property type="match status" value="1"/>
</dbReference>
<keyword evidence="3 8" id="KW-0479">Metal-binding</keyword>
<sequence length="90" mass="10314">MKEIENVSCIRFKVRTNQKDYLNIIKSKTSQTSVGRRGGAQAFNLNKSVMNKGSIMHRLLHALGLIHEHVRSDRDTYLNVYLNRVSPDVT</sequence>
<dbReference type="GO" id="GO:0004222">
    <property type="term" value="F:metalloendopeptidase activity"/>
    <property type="evidence" value="ECO:0007669"/>
    <property type="project" value="UniProtKB-UniRule"/>
</dbReference>
<dbReference type="SMART" id="SM00235">
    <property type="entry name" value="ZnMc"/>
    <property type="match status" value="1"/>
</dbReference>
<gene>
    <name evidence="11" type="ORF">ONB1V03_LOCUS6890</name>
</gene>
<dbReference type="SUPFAM" id="SSF55486">
    <property type="entry name" value="Metalloproteases ('zincins'), catalytic domain"/>
    <property type="match status" value="1"/>
</dbReference>
<evidence type="ECO:0000256" key="2">
    <source>
        <dbReference type="ARBA" id="ARBA00022670"/>
    </source>
</evidence>
<dbReference type="AlphaFoldDB" id="A0A7R9LY02"/>
<keyword evidence="6 9" id="KW-0482">Metalloprotease</keyword>
<dbReference type="InterPro" id="IPR024079">
    <property type="entry name" value="MetalloPept_cat_dom_sf"/>
</dbReference>
<evidence type="ECO:0000256" key="1">
    <source>
        <dbReference type="ARBA" id="ARBA00011245"/>
    </source>
</evidence>
<evidence type="ECO:0000256" key="6">
    <source>
        <dbReference type="ARBA" id="ARBA00023049"/>
    </source>
</evidence>
<keyword evidence="4 9" id="KW-0378">Hydrolase</keyword>
<dbReference type="Proteomes" id="UP000728032">
    <property type="component" value="Unassembled WGS sequence"/>
</dbReference>
<keyword evidence="2 9" id="KW-0645">Protease</keyword>
<feature type="binding site" evidence="8">
    <location>
        <position position="57"/>
    </location>
    <ligand>
        <name>Zn(2+)</name>
        <dbReference type="ChEBI" id="CHEBI:29105"/>
        <note>catalytic</note>
    </ligand>
</feature>
<evidence type="ECO:0000256" key="7">
    <source>
        <dbReference type="ARBA" id="ARBA00025529"/>
    </source>
</evidence>
<evidence type="ECO:0000256" key="9">
    <source>
        <dbReference type="RuleBase" id="RU361183"/>
    </source>
</evidence>
<comment type="subunit">
    <text evidence="1">Monomer.</text>
</comment>
<keyword evidence="5 8" id="KW-0862">Zinc</keyword>
<evidence type="ECO:0000313" key="12">
    <source>
        <dbReference type="Proteomes" id="UP000728032"/>
    </source>
</evidence>
<dbReference type="GO" id="GO:0006508">
    <property type="term" value="P:proteolysis"/>
    <property type="evidence" value="ECO:0007669"/>
    <property type="project" value="UniProtKB-KW"/>
</dbReference>
<dbReference type="PANTHER" id="PTHR10127">
    <property type="entry name" value="DISCOIDIN, CUB, EGF, LAMININ , AND ZINC METALLOPROTEASE DOMAIN CONTAINING"/>
    <property type="match status" value="1"/>
</dbReference>
<evidence type="ECO:0000313" key="11">
    <source>
        <dbReference type="EMBL" id="CAD7648698.1"/>
    </source>
</evidence>
<protein>
    <recommendedName>
        <fullName evidence="9">Metalloendopeptidase</fullName>
        <ecNumber evidence="9">3.4.24.-</ecNumber>
    </recommendedName>
</protein>
<comment type="function">
    <text evidence="7">Zinc metalloprotease. Provoques deadhesion of endothelial cells from cell cultures, and also degradation of fibronectin, fibrinogen and gelatin in vitro. Its role in the venom is not fully understood but it might act as a spreading factor that facilitates diffusion of other venom toxins. Alternatively, it might be involved in the proteolytic processing of other venom toxins or it might play a role in extra-oral digestion of prey.</text>
</comment>
<feature type="binding site" evidence="8">
    <location>
        <position position="67"/>
    </location>
    <ligand>
        <name>Zn(2+)</name>
        <dbReference type="ChEBI" id="CHEBI:29105"/>
        <note>catalytic</note>
    </ligand>
</feature>
<dbReference type="OrthoDB" id="6411869at2759"/>
<dbReference type="EC" id="3.4.24.-" evidence="9"/>
<organism evidence="11">
    <name type="scientific">Oppiella nova</name>
    <dbReference type="NCBI Taxonomy" id="334625"/>
    <lineage>
        <taxon>Eukaryota</taxon>
        <taxon>Metazoa</taxon>
        <taxon>Ecdysozoa</taxon>
        <taxon>Arthropoda</taxon>
        <taxon>Chelicerata</taxon>
        <taxon>Arachnida</taxon>
        <taxon>Acari</taxon>
        <taxon>Acariformes</taxon>
        <taxon>Sarcoptiformes</taxon>
        <taxon>Oribatida</taxon>
        <taxon>Brachypylina</taxon>
        <taxon>Oppioidea</taxon>
        <taxon>Oppiidae</taxon>
        <taxon>Oppiella</taxon>
    </lineage>
</organism>
<dbReference type="GO" id="GO:0008270">
    <property type="term" value="F:zinc ion binding"/>
    <property type="evidence" value="ECO:0007669"/>
    <property type="project" value="UniProtKB-UniRule"/>
</dbReference>
<dbReference type="Pfam" id="PF01400">
    <property type="entry name" value="Astacin"/>
    <property type="match status" value="1"/>
</dbReference>
<evidence type="ECO:0000256" key="3">
    <source>
        <dbReference type="ARBA" id="ARBA00022723"/>
    </source>
</evidence>
<dbReference type="EMBL" id="CAJPVJ010003294">
    <property type="protein sequence ID" value="CAG2167383.1"/>
    <property type="molecule type" value="Genomic_DNA"/>
</dbReference>
<dbReference type="InterPro" id="IPR006026">
    <property type="entry name" value="Peptidase_Metallo"/>
</dbReference>
<evidence type="ECO:0000256" key="5">
    <source>
        <dbReference type="ARBA" id="ARBA00022833"/>
    </source>
</evidence>
<feature type="domain" description="Peptidase M12A" evidence="10">
    <location>
        <begin position="1"/>
        <end position="90"/>
    </location>
</feature>
<proteinExistence type="predicted"/>
<reference evidence="11" key="1">
    <citation type="submission" date="2020-11" db="EMBL/GenBank/DDBJ databases">
        <authorList>
            <person name="Tran Van P."/>
        </authorList>
    </citation>
    <scope>NUCLEOTIDE SEQUENCE</scope>
</reference>
<evidence type="ECO:0000256" key="4">
    <source>
        <dbReference type="ARBA" id="ARBA00022801"/>
    </source>
</evidence>
<accession>A0A7R9LY02</accession>
<comment type="caution">
    <text evidence="8">Lacks conserved residue(s) required for the propagation of feature annotation.</text>
</comment>
<keyword evidence="12" id="KW-1185">Reference proteome</keyword>